<proteinExistence type="predicted"/>
<reference evidence="1" key="1">
    <citation type="journal article" date="2015" name="Nature">
        <title>Complex archaea that bridge the gap between prokaryotes and eukaryotes.</title>
        <authorList>
            <person name="Spang A."/>
            <person name="Saw J.H."/>
            <person name="Jorgensen S.L."/>
            <person name="Zaremba-Niedzwiedzka K."/>
            <person name="Martijn J."/>
            <person name="Lind A.E."/>
            <person name="van Eijk R."/>
            <person name="Schleper C."/>
            <person name="Guy L."/>
            <person name="Ettema T.J."/>
        </authorList>
    </citation>
    <scope>NUCLEOTIDE SEQUENCE</scope>
</reference>
<sequence>MRGRQVKALRRRFIKQFDSSQRSNYAWRKYKGIFLAFSDKMKHAATRDYLLPRSGRTQLIFPGGGR</sequence>
<dbReference type="AlphaFoldDB" id="A0A0F9UEJ5"/>
<accession>A0A0F9UEJ5</accession>
<gene>
    <name evidence="1" type="ORF">LCGC14_0616850</name>
</gene>
<comment type="caution">
    <text evidence="1">The sequence shown here is derived from an EMBL/GenBank/DDBJ whole genome shotgun (WGS) entry which is preliminary data.</text>
</comment>
<organism evidence="1">
    <name type="scientific">marine sediment metagenome</name>
    <dbReference type="NCBI Taxonomy" id="412755"/>
    <lineage>
        <taxon>unclassified sequences</taxon>
        <taxon>metagenomes</taxon>
        <taxon>ecological metagenomes</taxon>
    </lineage>
</organism>
<evidence type="ECO:0000313" key="1">
    <source>
        <dbReference type="EMBL" id="KKN52033.1"/>
    </source>
</evidence>
<protein>
    <submittedName>
        <fullName evidence="1">Uncharacterized protein</fullName>
    </submittedName>
</protein>
<dbReference type="EMBL" id="LAZR01001038">
    <property type="protein sequence ID" value="KKN52033.1"/>
    <property type="molecule type" value="Genomic_DNA"/>
</dbReference>
<name>A0A0F9UEJ5_9ZZZZ</name>